<feature type="region of interest" description="Disordered" evidence="6">
    <location>
        <begin position="302"/>
        <end position="328"/>
    </location>
</feature>
<dbReference type="EMBL" id="CCAG010005865">
    <property type="status" value="NOT_ANNOTATED_CDS"/>
    <property type="molecule type" value="Genomic_DNA"/>
</dbReference>
<feature type="active site" description="Proton donor" evidence="3">
    <location>
        <position position="1007"/>
    </location>
</feature>
<dbReference type="InterPro" id="IPR003607">
    <property type="entry name" value="HD/PDEase_dom"/>
</dbReference>
<dbReference type="SUPFAM" id="SSF109604">
    <property type="entry name" value="HD-domain/PDEase-like"/>
    <property type="match status" value="1"/>
</dbReference>
<dbReference type="InterPro" id="IPR036971">
    <property type="entry name" value="PDEase_catalytic_dom_sf"/>
</dbReference>
<feature type="binding site" evidence="5">
    <location>
        <position position="1166"/>
    </location>
    <ligand>
        <name>Zn(2+)</name>
        <dbReference type="ChEBI" id="CHEBI:29105"/>
        <label>1</label>
    </ligand>
</feature>
<dbReference type="InterPro" id="IPR057304">
    <property type="entry name" value="PDE8-like_REC_N"/>
</dbReference>
<protein>
    <recommendedName>
        <fullName evidence="7">PDEase domain-containing protein</fullName>
    </recommendedName>
</protein>
<sequence>MGCSPSTVARPNDANTTAITADETIRTGHEKNGNLFYCIKIRRSRLRRCSLQNGCDTSIQVGGLGSDRAAANGEDLCNQALLNPLQTKNEANYEKISSRKKDSIVTVAALGNFTHRVVKRATGNNMLALEGAIEIPAPRPVGPISVAATARPQSQAQIKTRPSTPAMQLQSEIRPNIEILTQRLDVHYEGYDDVEIDFGYSKAFLEKQLGIRISLPYEEEEVPGEIPPIRNCAVIATETFDSSVNTMRNCFTKIANIFRKSPLQNQLMHENLNEECLQLDHCEGDAKEGKLKVTRAHLAIVNGPDGSTSTSDKLAHGDNSENDKRTNTMSHRMISNEKVDNKLCAIQASIQTTPSLPNEKDKQHCFRTKSQHKKIRSKNIRTQSNFDHNQALVGKENDNEIDVSENLETLLLQKSIEHQEANAILEELETHLRNTHRCAKDLEIDMKASSNVTAEDIDDEARMAAEGTDLVTPLPRSNPLKHYGYARTIQPDIIDAIRNLDAHALRINNISLEDKFELLRRYEYKQKFTRFPCHISIKSNLSSADEKQQQNHSEQLNMELQKNTCDDVVLRGKPVLHRNRSLYERRQPRQPKLKLIIKKAEDQDPCLSKRTTGLLVFSKEDKIFQLVQQACNRREVDISIARTLEATTEKLTSGPDIYHLIVLDGRYPNFLDAVEIANFFESEATMTAFLDAGINTCIVECYHLPYLNMELKQIISTIVKHYSIISTQEKEAINKHLSQYFVSDLTQWTNALKPKDLTGDNALDFAGTVLIKGKTLESTSFPVRATQLACYGSQADSSATLSHTREFRGSFAAARRSSDLKGMQTESRRASAAKLAAMPLEAPITKIINLLSQLQENCSLDEAHLIDRVLDFLKYESLYSPQMKDIQMEDPIATELIGALITGSNVHSSRRSSNDSTIRTTITRPTASLISTMKAAPLIMDALKESLSWEFDIFRFEKITEKRPLLYLGMEIFDKFKVFTSMRMDQTVFKNWFVAVESRYHAQNAYHNSTHAADVLQAIGVFLSHFSKKEMSMDCLEESSALIAAVVHDIDHPGRSSAYLCNSNNPLAILYNDVTVLENHHAAYFFKLTLCDDSVNIFKNLEPDIYKSMRNIIIDMILATEMTRHFEHLAKFVSVFGGEMNCNKELVTIEEDSALLMRRMLIKVADVSNPSRPYLFCVEWAQRIAEEYFQQTEEEKSQNMPIVMPMFDRCTCSIPKSQIGFIEYIVMDMLLAWDNFIDMPELITYTRNNLEMWKHLEEEGVRTIADVKRRQAALTIRKTSVK</sequence>
<dbReference type="GO" id="GO:0004114">
    <property type="term" value="F:3',5'-cyclic-nucleotide phosphodiesterase activity"/>
    <property type="evidence" value="ECO:0007669"/>
    <property type="project" value="InterPro"/>
</dbReference>
<dbReference type="InterPro" id="IPR023088">
    <property type="entry name" value="PDEase"/>
</dbReference>
<evidence type="ECO:0000256" key="6">
    <source>
        <dbReference type="SAM" id="MobiDB-lite"/>
    </source>
</evidence>
<evidence type="ECO:0000313" key="8">
    <source>
        <dbReference type="EnsemblMetazoa" id="GMOY010738-PA"/>
    </source>
</evidence>
<feature type="binding site" evidence="4">
    <location>
        <position position="1218"/>
    </location>
    <ligand>
        <name>AMP</name>
        <dbReference type="ChEBI" id="CHEBI:456215"/>
    </ligand>
</feature>
<dbReference type="Gene3D" id="1.10.1300.10">
    <property type="entry name" value="3'5'-cyclic nucleotide phosphodiesterase, catalytic domain"/>
    <property type="match status" value="1"/>
</dbReference>
<feature type="binding site" evidence="5">
    <location>
        <position position="1048"/>
    </location>
    <ligand>
        <name>Zn(2+)</name>
        <dbReference type="ChEBI" id="CHEBI:29105"/>
        <label>1</label>
    </ligand>
</feature>
<keyword evidence="2" id="KW-0378">Hydrolase</keyword>
<dbReference type="Proteomes" id="UP000092444">
    <property type="component" value="Unassembled WGS sequence"/>
</dbReference>
<dbReference type="GO" id="GO:0007165">
    <property type="term" value="P:signal transduction"/>
    <property type="evidence" value="ECO:0007669"/>
    <property type="project" value="InterPro"/>
</dbReference>
<feature type="binding site" evidence="5">
    <location>
        <position position="1049"/>
    </location>
    <ligand>
        <name>Zn(2+)</name>
        <dbReference type="ChEBI" id="CHEBI:29105"/>
        <label>1</label>
    </ligand>
</feature>
<keyword evidence="1 5" id="KW-0479">Metal-binding</keyword>
<dbReference type="EMBL" id="CCAG010005864">
    <property type="status" value="NOT_ANNOTATED_CDS"/>
    <property type="molecule type" value="Genomic_DNA"/>
</dbReference>
<dbReference type="PROSITE" id="PS51845">
    <property type="entry name" value="PDEASE_I_2"/>
    <property type="match status" value="1"/>
</dbReference>
<evidence type="ECO:0000256" key="4">
    <source>
        <dbReference type="PIRSR" id="PIRSR623088-2"/>
    </source>
</evidence>
<dbReference type="Pfam" id="PF23198">
    <property type="entry name" value="PDE8A_N"/>
    <property type="match status" value="1"/>
</dbReference>
<keyword evidence="9" id="KW-1185">Reference proteome</keyword>
<feature type="binding site" evidence="4">
    <location>
        <position position="1166"/>
    </location>
    <ligand>
        <name>AMP</name>
        <dbReference type="ChEBI" id="CHEBI:456215"/>
    </ligand>
</feature>
<dbReference type="VEuPathDB" id="VectorBase:GMOY010738"/>
<dbReference type="EnsemblMetazoa" id="GMOY010738-RA">
    <property type="protein sequence ID" value="GMOY010738-PA"/>
    <property type="gene ID" value="GMOY010738"/>
</dbReference>
<dbReference type="EMBL" id="CCAG010005866">
    <property type="status" value="NOT_ANNOTATED_CDS"/>
    <property type="molecule type" value="Genomic_DNA"/>
</dbReference>
<evidence type="ECO:0000256" key="2">
    <source>
        <dbReference type="ARBA" id="ARBA00022801"/>
    </source>
</evidence>
<dbReference type="PANTHER" id="PTHR11347">
    <property type="entry name" value="CYCLIC NUCLEOTIDE PHOSPHODIESTERASE"/>
    <property type="match status" value="1"/>
</dbReference>
<dbReference type="Pfam" id="PF00233">
    <property type="entry name" value="PDEase_I"/>
    <property type="match status" value="1"/>
</dbReference>
<dbReference type="PhylomeDB" id="A0A1B0GBQ6"/>
<organism evidence="8 9">
    <name type="scientific">Glossina morsitans morsitans</name>
    <name type="common">Savannah tsetse fly</name>
    <dbReference type="NCBI Taxonomy" id="37546"/>
    <lineage>
        <taxon>Eukaryota</taxon>
        <taxon>Metazoa</taxon>
        <taxon>Ecdysozoa</taxon>
        <taxon>Arthropoda</taxon>
        <taxon>Hexapoda</taxon>
        <taxon>Insecta</taxon>
        <taxon>Pterygota</taxon>
        <taxon>Neoptera</taxon>
        <taxon>Endopterygota</taxon>
        <taxon>Diptera</taxon>
        <taxon>Brachycera</taxon>
        <taxon>Muscomorpha</taxon>
        <taxon>Hippoboscoidea</taxon>
        <taxon>Glossinidae</taxon>
        <taxon>Glossina</taxon>
    </lineage>
</organism>
<feature type="binding site" evidence="4">
    <location>
        <position position="1049"/>
    </location>
    <ligand>
        <name>AMP</name>
        <dbReference type="ChEBI" id="CHEBI:456215"/>
    </ligand>
</feature>
<dbReference type="EMBL" id="CCAG010005868">
    <property type="status" value="NOT_ANNOTATED_CDS"/>
    <property type="molecule type" value="Genomic_DNA"/>
</dbReference>
<feature type="compositionally biased region" description="Basic residues" evidence="6">
    <location>
        <begin position="365"/>
        <end position="379"/>
    </location>
</feature>
<dbReference type="STRING" id="37546.A0A1B0GBQ6"/>
<feature type="binding site" evidence="4">
    <location>
        <begin position="1007"/>
        <end position="1011"/>
    </location>
    <ligand>
        <name>AMP</name>
        <dbReference type="ChEBI" id="CHEBI:456215"/>
    </ligand>
</feature>
<feature type="region of interest" description="Disordered" evidence="6">
    <location>
        <begin position="354"/>
        <end position="389"/>
    </location>
</feature>
<evidence type="ECO:0000256" key="3">
    <source>
        <dbReference type="PIRSR" id="PIRSR623088-1"/>
    </source>
</evidence>
<dbReference type="CDD" id="cd00077">
    <property type="entry name" value="HDc"/>
    <property type="match status" value="1"/>
</dbReference>
<dbReference type="GO" id="GO:0046872">
    <property type="term" value="F:metal ion binding"/>
    <property type="evidence" value="ECO:0007669"/>
    <property type="project" value="UniProtKB-KW"/>
</dbReference>
<evidence type="ECO:0000259" key="7">
    <source>
        <dbReference type="PROSITE" id="PS51845"/>
    </source>
</evidence>
<evidence type="ECO:0000313" key="9">
    <source>
        <dbReference type="Proteomes" id="UP000092444"/>
    </source>
</evidence>
<feature type="binding site" evidence="5">
    <location>
        <position position="1011"/>
    </location>
    <ligand>
        <name>Zn(2+)</name>
        <dbReference type="ChEBI" id="CHEBI:29105"/>
        <label>1</label>
    </ligand>
</feature>
<feature type="binding site" evidence="5">
    <location>
        <position position="1049"/>
    </location>
    <ligand>
        <name>Zn(2+)</name>
        <dbReference type="ChEBI" id="CHEBI:29105"/>
        <label>2</label>
    </ligand>
</feature>
<feature type="domain" description="PDEase" evidence="7">
    <location>
        <begin position="925"/>
        <end position="1260"/>
    </location>
</feature>
<dbReference type="PRINTS" id="PR00387">
    <property type="entry name" value="PDIESTERASE1"/>
</dbReference>
<evidence type="ECO:0000256" key="1">
    <source>
        <dbReference type="ARBA" id="ARBA00022723"/>
    </source>
</evidence>
<evidence type="ECO:0000256" key="5">
    <source>
        <dbReference type="PIRSR" id="PIRSR623088-3"/>
    </source>
</evidence>
<feature type="compositionally biased region" description="Basic and acidic residues" evidence="6">
    <location>
        <begin position="313"/>
        <end position="326"/>
    </location>
</feature>
<proteinExistence type="predicted"/>
<accession>A0A1B0GBQ6</accession>
<name>A0A1B0GBQ6_GLOMM</name>
<dbReference type="InterPro" id="IPR002073">
    <property type="entry name" value="PDEase_catalytic_dom"/>
</dbReference>
<reference evidence="8" key="1">
    <citation type="submission" date="2020-05" db="UniProtKB">
        <authorList>
            <consortium name="EnsemblMetazoa"/>
        </authorList>
    </citation>
    <scope>IDENTIFICATION</scope>
    <source>
        <strain evidence="8">Yale</strain>
    </source>
</reference>
<dbReference type="EMBL" id="CCAG010005867">
    <property type="status" value="NOT_ANNOTATED_CDS"/>
    <property type="molecule type" value="Genomic_DNA"/>
</dbReference>